<proteinExistence type="predicted"/>
<reference evidence="2 3" key="1">
    <citation type="submission" date="2016-06" db="EMBL/GenBank/DDBJ databases">
        <title>Evolution of pathogenesis and genome organization in the Tremellales.</title>
        <authorList>
            <person name="Cuomo C."/>
            <person name="Litvintseva A."/>
            <person name="Heitman J."/>
            <person name="Chen Y."/>
            <person name="Sun S."/>
            <person name="Springer D."/>
            <person name="Dromer F."/>
            <person name="Young S."/>
            <person name="Zeng Q."/>
            <person name="Chapman S."/>
            <person name="Gujja S."/>
            <person name="Saif S."/>
            <person name="Birren B."/>
        </authorList>
    </citation>
    <scope>NUCLEOTIDE SEQUENCE [LARGE SCALE GENOMIC DNA]</scope>
    <source>
        <strain evidence="2 3">ATCC 28783</strain>
    </source>
</reference>
<name>A0A4Q1BNK2_TREME</name>
<dbReference type="Proteomes" id="UP000289152">
    <property type="component" value="Unassembled WGS sequence"/>
</dbReference>
<dbReference type="AlphaFoldDB" id="A0A4Q1BNK2"/>
<organism evidence="2 3">
    <name type="scientific">Tremella mesenterica</name>
    <name type="common">Jelly fungus</name>
    <dbReference type="NCBI Taxonomy" id="5217"/>
    <lineage>
        <taxon>Eukaryota</taxon>
        <taxon>Fungi</taxon>
        <taxon>Dikarya</taxon>
        <taxon>Basidiomycota</taxon>
        <taxon>Agaricomycotina</taxon>
        <taxon>Tremellomycetes</taxon>
        <taxon>Tremellales</taxon>
        <taxon>Tremellaceae</taxon>
        <taxon>Tremella</taxon>
    </lineage>
</organism>
<evidence type="ECO:0000256" key="1">
    <source>
        <dbReference type="SAM" id="MobiDB-lite"/>
    </source>
</evidence>
<feature type="region of interest" description="Disordered" evidence="1">
    <location>
        <begin position="185"/>
        <end position="212"/>
    </location>
</feature>
<dbReference type="InParanoid" id="A0A4Q1BNK2"/>
<feature type="region of interest" description="Disordered" evidence="1">
    <location>
        <begin position="79"/>
        <end position="118"/>
    </location>
</feature>
<dbReference type="EMBL" id="SDIL01000031">
    <property type="protein sequence ID" value="RXK39449.1"/>
    <property type="molecule type" value="Genomic_DNA"/>
</dbReference>
<feature type="region of interest" description="Disordered" evidence="1">
    <location>
        <begin position="1"/>
        <end position="28"/>
    </location>
</feature>
<sequence length="245" mass="27344">MNNTPTKPLTLASLLNPQPSLTAQPSTVPVSLVEETELPPRNSIYSREQSNNRFRPLDRQLTADQRMISRLNQNALGGMTADSSSSFAHHPCHFPDPQPHDASDRAFPSSSDAFGPQPQYAWYGDDTQPWRDNHSVLLNSSIPPQASNRPRLTYQTNRLSSAEQLNQNSSCQPSRSHVHQGNFQCEVYDPSPRSSPSRESVGDGTVAGKYVSSPGLTRIEGFAIAWDQDDEEHEWIGPYHINERH</sequence>
<dbReference type="VEuPathDB" id="FungiDB:TREMEDRAFT_60782"/>
<evidence type="ECO:0000313" key="3">
    <source>
        <dbReference type="Proteomes" id="UP000289152"/>
    </source>
</evidence>
<keyword evidence="3" id="KW-1185">Reference proteome</keyword>
<evidence type="ECO:0000313" key="2">
    <source>
        <dbReference type="EMBL" id="RXK39449.1"/>
    </source>
</evidence>
<feature type="compositionally biased region" description="Low complexity" evidence="1">
    <location>
        <begin position="190"/>
        <end position="199"/>
    </location>
</feature>
<protein>
    <submittedName>
        <fullName evidence="2">Uncharacterized protein</fullName>
    </submittedName>
</protein>
<accession>A0A4Q1BNK2</accession>
<gene>
    <name evidence="2" type="ORF">M231_03282</name>
</gene>
<comment type="caution">
    <text evidence="2">The sequence shown here is derived from an EMBL/GenBank/DDBJ whole genome shotgun (WGS) entry which is preliminary data.</text>
</comment>